<dbReference type="InterPro" id="IPR052270">
    <property type="entry name" value="CACF_protein"/>
</dbReference>
<gene>
    <name evidence="1" type="ORF">SMRZ_LOCUS4660</name>
</gene>
<keyword evidence="2" id="KW-1185">Reference proteome</keyword>
<proteinExistence type="predicted"/>
<protein>
    <submittedName>
        <fullName evidence="1">Uncharacterized protein</fullName>
    </submittedName>
</protein>
<evidence type="ECO:0000313" key="1">
    <source>
        <dbReference type="EMBL" id="VDO62610.1"/>
    </source>
</evidence>
<organism evidence="1 2">
    <name type="scientific">Schistosoma margrebowiei</name>
    <dbReference type="NCBI Taxonomy" id="48269"/>
    <lineage>
        <taxon>Eukaryota</taxon>
        <taxon>Metazoa</taxon>
        <taxon>Spiralia</taxon>
        <taxon>Lophotrochozoa</taxon>
        <taxon>Platyhelminthes</taxon>
        <taxon>Trematoda</taxon>
        <taxon>Digenea</taxon>
        <taxon>Strigeidida</taxon>
        <taxon>Schistosomatoidea</taxon>
        <taxon>Schistosomatidae</taxon>
        <taxon>Schistosoma</taxon>
    </lineage>
</organism>
<dbReference type="PANTHER" id="PTHR22028:SF5">
    <property type="entry name" value="COILED-COIL DOMAIN-CONTAINING PROTEIN 191"/>
    <property type="match status" value="1"/>
</dbReference>
<dbReference type="Proteomes" id="UP000277204">
    <property type="component" value="Unassembled WGS sequence"/>
</dbReference>
<name>A0A183LLI5_9TREM</name>
<evidence type="ECO:0000313" key="2">
    <source>
        <dbReference type="Proteomes" id="UP000277204"/>
    </source>
</evidence>
<accession>A0A183LLI5</accession>
<dbReference type="EMBL" id="UZAI01001504">
    <property type="protein sequence ID" value="VDO62610.1"/>
    <property type="molecule type" value="Genomic_DNA"/>
</dbReference>
<reference evidence="1 2" key="1">
    <citation type="submission" date="2018-11" db="EMBL/GenBank/DDBJ databases">
        <authorList>
            <consortium name="Pathogen Informatics"/>
        </authorList>
    </citation>
    <scope>NUCLEOTIDE SEQUENCE [LARGE SCALE GENOMIC DNA]</scope>
    <source>
        <strain evidence="1 2">Zambia</strain>
    </source>
</reference>
<sequence>MILPKSQLKTFRSVRPLKQQKELKLAYQRELNLKVTMHRNISCLRYYGLKPWINYVLKQHELIQMANCYEKKTIIRNAFHTWLLHLKIKYEQETKFIQCHYNVSLMKKTIKALQKACEIRKENEAFASKWYHKQLLRSSFLFWVQYVTDLCIQEWQQEETALEHYNRHLLYVYFKIWIDFPNQQRIERQREYRREQFRKCLLDIIPDFNPPKQDINEMD</sequence>
<dbReference type="PANTHER" id="PTHR22028">
    <property type="entry name" value="SFI1 SPINDLE BODY DOMAIN-CONTAINING PROTEIN-RELATED"/>
    <property type="match status" value="1"/>
</dbReference>
<dbReference type="AlphaFoldDB" id="A0A183LLI5"/>